<evidence type="ECO:0000256" key="7">
    <source>
        <dbReference type="SAM" id="SignalP"/>
    </source>
</evidence>
<evidence type="ECO:0000256" key="2">
    <source>
        <dbReference type="ARBA" id="ARBA00022525"/>
    </source>
</evidence>
<feature type="signal peptide" evidence="7">
    <location>
        <begin position="1"/>
        <end position="28"/>
    </location>
</feature>
<keyword evidence="1" id="KW-0134">Cell wall</keyword>
<protein>
    <recommendedName>
        <fullName evidence="8">Gram-positive cocci surface proteins LPxTG domain-containing protein</fullName>
    </recommendedName>
</protein>
<gene>
    <name evidence="9" type="ORF">GCM10009830_13830</name>
</gene>
<feature type="compositionally biased region" description="Pro residues" evidence="5">
    <location>
        <begin position="310"/>
        <end position="325"/>
    </location>
</feature>
<evidence type="ECO:0000256" key="5">
    <source>
        <dbReference type="SAM" id="MobiDB-lite"/>
    </source>
</evidence>
<dbReference type="InterPro" id="IPR019931">
    <property type="entry name" value="LPXTG_anchor"/>
</dbReference>
<evidence type="ECO:0000259" key="8">
    <source>
        <dbReference type="Pfam" id="PF00746"/>
    </source>
</evidence>
<keyword evidence="6" id="KW-0812">Transmembrane</keyword>
<comment type="caution">
    <text evidence="9">The sequence shown here is derived from an EMBL/GenBank/DDBJ whole genome shotgun (WGS) entry which is preliminary data.</text>
</comment>
<dbReference type="NCBIfam" id="TIGR01167">
    <property type="entry name" value="LPXTG_anchor"/>
    <property type="match status" value="1"/>
</dbReference>
<evidence type="ECO:0000313" key="10">
    <source>
        <dbReference type="Proteomes" id="UP001499851"/>
    </source>
</evidence>
<proteinExistence type="predicted"/>
<organism evidence="9 10">
    <name type="scientific">Glycomyces endophyticus</name>
    <dbReference type="NCBI Taxonomy" id="480996"/>
    <lineage>
        <taxon>Bacteria</taxon>
        <taxon>Bacillati</taxon>
        <taxon>Actinomycetota</taxon>
        <taxon>Actinomycetes</taxon>
        <taxon>Glycomycetales</taxon>
        <taxon>Glycomycetaceae</taxon>
        <taxon>Glycomyces</taxon>
    </lineage>
</organism>
<feature type="transmembrane region" description="Helical" evidence="6">
    <location>
        <begin position="334"/>
        <end position="355"/>
    </location>
</feature>
<keyword evidence="6" id="KW-1133">Transmembrane helix</keyword>
<feature type="domain" description="Gram-positive cocci surface proteins LPxTG" evidence="8">
    <location>
        <begin position="321"/>
        <end position="359"/>
    </location>
</feature>
<dbReference type="RefSeq" id="WP_344483622.1">
    <property type="nucleotide sequence ID" value="NZ_BAAAQF010000005.1"/>
</dbReference>
<keyword evidence="2" id="KW-0964">Secreted</keyword>
<dbReference type="Proteomes" id="UP001499851">
    <property type="component" value="Unassembled WGS sequence"/>
</dbReference>
<dbReference type="Pfam" id="PF00746">
    <property type="entry name" value="Gram_pos_anchor"/>
    <property type="match status" value="1"/>
</dbReference>
<keyword evidence="6" id="KW-0472">Membrane</keyword>
<keyword evidence="10" id="KW-1185">Reference proteome</keyword>
<evidence type="ECO:0000313" key="9">
    <source>
        <dbReference type="EMBL" id="GAA1669315.1"/>
    </source>
</evidence>
<name>A0ABN2GD58_9ACTN</name>
<feature type="region of interest" description="Disordered" evidence="5">
    <location>
        <begin position="308"/>
        <end position="328"/>
    </location>
</feature>
<reference evidence="9 10" key="1">
    <citation type="journal article" date="2019" name="Int. J. Syst. Evol. Microbiol.">
        <title>The Global Catalogue of Microorganisms (GCM) 10K type strain sequencing project: providing services to taxonomists for standard genome sequencing and annotation.</title>
        <authorList>
            <consortium name="The Broad Institute Genomics Platform"/>
            <consortium name="The Broad Institute Genome Sequencing Center for Infectious Disease"/>
            <person name="Wu L."/>
            <person name="Ma J."/>
        </authorList>
    </citation>
    <scope>NUCLEOTIDE SEQUENCE [LARGE SCALE GENOMIC DNA]</scope>
    <source>
        <strain evidence="9 10">JCM 16001</strain>
    </source>
</reference>
<evidence type="ECO:0000256" key="4">
    <source>
        <dbReference type="ARBA" id="ARBA00023088"/>
    </source>
</evidence>
<feature type="chain" id="PRO_5046412729" description="Gram-positive cocci surface proteins LPxTG domain-containing protein" evidence="7">
    <location>
        <begin position="29"/>
        <end position="364"/>
    </location>
</feature>
<keyword evidence="3 7" id="KW-0732">Signal</keyword>
<accession>A0ABN2GD58</accession>
<dbReference type="EMBL" id="BAAAQF010000005">
    <property type="protein sequence ID" value="GAA1669315.1"/>
    <property type="molecule type" value="Genomic_DNA"/>
</dbReference>
<keyword evidence="4" id="KW-0572">Peptidoglycan-anchor</keyword>
<evidence type="ECO:0000256" key="6">
    <source>
        <dbReference type="SAM" id="Phobius"/>
    </source>
</evidence>
<evidence type="ECO:0000256" key="1">
    <source>
        <dbReference type="ARBA" id="ARBA00022512"/>
    </source>
</evidence>
<evidence type="ECO:0000256" key="3">
    <source>
        <dbReference type="ARBA" id="ARBA00022729"/>
    </source>
</evidence>
<sequence length="364" mass="39594">MNRTLKRVLGLAGSAVLGLAGAVTFASAAQAHHPEITGLTECTEDGGWTVTWQVTDWAHGDDIPAGVISEIETDGEFNEGSAIVVGAELPQPGSGDYVEGSQTFGADVPSASLKITAQWIYDGKTITESRDSLVPAPGDCVPEEPQPEGYVDVYTDCFGINVWAWNESEEVLSEFTIETSDGFSETVTPAVGEDYYNYFEVTDPEAGLTVTVSVDGELYDTFEWTDNPLCHYAAVESSCVDGLTFTLTVPEDGEETTFYFYNYTTEEEFEVTVAAGGTDTVNFPAQSEEFWVYYEIYTDKDFVSGETPWYPCPPETPSESPTPKPELPKTGSSLTIMISSAAALIVAAGVIFFLMRRRRAAQDW</sequence>